<accession>A0A420VE09</accession>
<dbReference type="InterPro" id="IPR022038">
    <property type="entry name" value="Ig-like_bact"/>
</dbReference>
<evidence type="ECO:0000259" key="1">
    <source>
        <dbReference type="Pfam" id="PF12245"/>
    </source>
</evidence>
<reference evidence="2 3" key="1">
    <citation type="submission" date="2013-12" db="EMBL/GenBank/DDBJ databases">
        <title>Genome and proteome characterization of Caldibacillus debilis GB1 derived from a cellulolytic aero-tolerant co-culture.</title>
        <authorList>
            <person name="Wushke S.T."/>
            <person name="Zhang X."/>
            <person name="Fristensky B."/>
            <person name="Wilkins J.A."/>
            <person name="Levin D.B."/>
            <person name="Sparling R."/>
        </authorList>
    </citation>
    <scope>NUCLEOTIDE SEQUENCE [LARGE SCALE GENOMIC DNA]</scope>
    <source>
        <strain evidence="2 3">GB1</strain>
    </source>
</reference>
<name>A0A420VE09_9BACI</name>
<dbReference type="AlphaFoldDB" id="A0A420VE09"/>
<keyword evidence="3" id="KW-1185">Reference proteome</keyword>
<organism evidence="2 3">
    <name type="scientific">Caldibacillus debilis GB1</name>
    <dbReference type="NCBI Taxonomy" id="1339248"/>
    <lineage>
        <taxon>Bacteria</taxon>
        <taxon>Bacillati</taxon>
        <taxon>Bacillota</taxon>
        <taxon>Bacilli</taxon>
        <taxon>Bacillales</taxon>
        <taxon>Bacillaceae</taxon>
        <taxon>Caldibacillus</taxon>
    </lineage>
</organism>
<dbReference type="EMBL" id="AZRV01000035">
    <property type="protein sequence ID" value="RKO61785.1"/>
    <property type="molecule type" value="Genomic_DNA"/>
</dbReference>
<comment type="caution">
    <text evidence="2">The sequence shown here is derived from an EMBL/GenBank/DDBJ whole genome shotgun (WGS) entry which is preliminary data.</text>
</comment>
<dbReference type="Pfam" id="PF12245">
    <property type="entry name" value="Big_3_2"/>
    <property type="match status" value="2"/>
</dbReference>
<gene>
    <name evidence="2" type="ORF">Cdeb_01278</name>
</gene>
<feature type="domain" description="Ig-like" evidence="1">
    <location>
        <begin position="861"/>
        <end position="885"/>
    </location>
</feature>
<dbReference type="Proteomes" id="UP000286235">
    <property type="component" value="Unassembled WGS sequence"/>
</dbReference>
<feature type="domain" description="Ig-like" evidence="1">
    <location>
        <begin position="476"/>
        <end position="550"/>
    </location>
</feature>
<evidence type="ECO:0000313" key="2">
    <source>
        <dbReference type="EMBL" id="RKO61785.1"/>
    </source>
</evidence>
<proteinExistence type="predicted"/>
<sequence length="991" mass="106973">MAEQKKKWRSKFFVRGLAVLFGLVLLIGSVVSSSIETRAASWVLRTITGTPGDVYPDHWGENGYSLVTHNGKSYLYIYGEHYRTDSSANPTVFKLHRWKWNDSLGVFQRYDVLTNSIYNNNPKRFFGFSSLNEWETGVYLFSHEAKVSGVTHEGEISQNITYSNWVTIGNGVNAKIALVYYDSINGDSKIRIRNAQARNKIQSISVDTTNGIVMDIRGAMVSTDNGYDVRQFEGGRLVKHADGEYHVVGDDDPAKTGSEISVKNPSGSVIYSTSSGSEYSLGSKEQPYRYGKRDMTIPVSTLKSMTTNGTYSIVYSINVDSGSYGTKSIASTNLNAPSTGYSKTIKLLANDGAYHNYRVFESGGALKIQVTDATPPTASTEQTPTAWTNGGVTLRVYNISDTGGSGYDYVVLPNGSTSTKTDVSYTVNTNGSYTFTIYDRQGNTTTKTFTVSNIDKTNPIVTFGTNGNSTYGKSHSTTVSVSDSQSGVASRKYAWSTSSSTPPTNWTDFSNGATITTPGGVTGTYYLWVQATDNAGNTNTVRSNAFMLDNTTGTVTASPTSGGWTTAPYQVTLSYSDTPSGVKLRQYQWSTSTATPSSWQNYSSTVTQPGTGTYYLHYRLEDQAGNVKTGYFGPYQYETTKPTADISYSPTGWTNGNVTITLNNISDSGGSGYDYTKKPDGSTTTSTSFNYSVSQNGTYSFTIYDKAGNSTVKSVTISNIDKAAPTFETSYSPTGWTNGNVTIVLKNINDTGGSGYDKTRLPDGTYTTNTNVSYTVSDNGSYQFTVYDKAGNSTTKTVIISNIDKVKPTAIVSYSTTLPTNGNVVVTVKAEDDRSGVESILLPDGTLVVGDQVSYTVSANGTYDFVVTDKAGNQTVVKAVVSNIDKTPPTLTLTANPTAWTNKPITITASASDAGGIDRIVLPDGTVVRQTTASITVTQNGTYTFEAYDKVGNRTVKSITISNYDGDRPSVNIKETGRSGSKIDVQLEYGD</sequence>
<evidence type="ECO:0000313" key="3">
    <source>
        <dbReference type="Proteomes" id="UP000286235"/>
    </source>
</evidence>
<dbReference type="RefSeq" id="WP_183041614.1">
    <property type="nucleotide sequence ID" value="NZ_AZRV01000035.1"/>
</dbReference>
<protein>
    <submittedName>
        <fullName evidence="2">Bacterial Ig-like domain (Group 3)</fullName>
    </submittedName>
</protein>